<feature type="binding site" evidence="5">
    <location>
        <position position="46"/>
    </location>
    <ligand>
        <name>ATP</name>
        <dbReference type="ChEBI" id="CHEBI:30616"/>
    </ligand>
</feature>
<dbReference type="InterPro" id="IPR018391">
    <property type="entry name" value="PQQ_b-propeller_rpt"/>
</dbReference>
<dbReference type="InterPro" id="IPR002372">
    <property type="entry name" value="PQQ_rpt_dom"/>
</dbReference>
<dbReference type="SUPFAM" id="SSF56112">
    <property type="entry name" value="Protein kinase-like (PK-like)"/>
    <property type="match status" value="1"/>
</dbReference>
<feature type="compositionally biased region" description="Low complexity" evidence="6">
    <location>
        <begin position="373"/>
        <end position="391"/>
    </location>
</feature>
<dbReference type="Gene3D" id="2.130.10.10">
    <property type="entry name" value="YVTN repeat-like/Quinoprotein amine dehydrogenase"/>
    <property type="match status" value="2"/>
</dbReference>
<sequence>MTPLEPLLPTDPPAIGPYALRGRLGEGGMGAVYLGRSPGGRTVAVKLIRPELAADPGFRARFRAEVTAARAASGAFTAPLVDADPDGPVPWMATAYVPGVSLGRAVALNGPLPEPALRALVAGIAESLESVHAAGLTHRDLKPGNVLLALDGPHLIDFGIARATDATALTATGMILGTPAYMSPEQAFGQPLTPASDVFSLGSTLVFAARGAGPFDGDGGGQPQDVLRRVAHEEPDLSAVPEGLRLLVAACLAKAPGDRPTPRQVVDFVRKPGTPRTSQLLLPPALIAATERAAAVMAPSVPAAAVPPAVPAPPLPPLPPVPPSVPPYAPPGPADPGRRRLLTLGLAGGAVALAGGGTGFGLWLGRDDPSKPKPTTAAKAPAPARTDPARPLGDGFAAKPLWTKPVSEPLVQILGEDGTVVAFSAKHVWAFDRAGGRRWGPVAHLPDSAAGAIEGNIAAVSGGMAYAVVRRGAGELDKALRAIRLDTGAEAWTLPAPYKSPSGVGVAGVLDGKVYVTGTAGSSRIDPKKGFQIIAGPMVWVVDTANGTGWHSILTDTEVRYPQGRLFVPSSGTRLLWASKNTDGSAQTIAALDVRTRKFAWEQPSPGSTNDPMEGLTEGRYDHWTDGPHSSAGGLFLHVTDRVRAVDPANGHVAWTGPEVALRAVVASPDGRTVFAAARARTALSILVYAFDARTGSVRWAGTIPDDKGGLPVLQSADGTVYLAAGGQVWALDAGDGGVRWRYRFATTFQTGPPRAFWAGGGQVYVMGMDGLVALSAKGR</sequence>
<dbReference type="InterPro" id="IPR008271">
    <property type="entry name" value="Ser/Thr_kinase_AS"/>
</dbReference>
<keyword evidence="4 5" id="KW-0067">ATP-binding</keyword>
<dbReference type="Gene3D" id="3.30.200.20">
    <property type="entry name" value="Phosphorylase Kinase, domain 1"/>
    <property type="match status" value="1"/>
</dbReference>
<keyword evidence="2 5" id="KW-0547">Nucleotide-binding</keyword>
<dbReference type="Pfam" id="PF13360">
    <property type="entry name" value="PQQ_2"/>
    <property type="match status" value="1"/>
</dbReference>
<organism evidence="8">
    <name type="scientific">Streptomyces granaticolor</name>
    <dbReference type="NCBI Taxonomy" id="70829"/>
    <lineage>
        <taxon>Bacteria</taxon>
        <taxon>Bacillati</taxon>
        <taxon>Actinomycetota</taxon>
        <taxon>Actinomycetes</taxon>
        <taxon>Kitasatosporales</taxon>
        <taxon>Streptomycetaceae</taxon>
        <taxon>Streptomyces</taxon>
    </lineage>
</organism>
<keyword evidence="3 8" id="KW-0418">Kinase</keyword>
<dbReference type="PANTHER" id="PTHR43289:SF34">
    <property type="entry name" value="SERINE_THREONINE-PROTEIN KINASE YBDM-RELATED"/>
    <property type="match status" value="1"/>
</dbReference>
<dbReference type="GO" id="GO:0005524">
    <property type="term" value="F:ATP binding"/>
    <property type="evidence" value="ECO:0007669"/>
    <property type="project" value="UniProtKB-UniRule"/>
</dbReference>
<dbReference type="InterPro" id="IPR017441">
    <property type="entry name" value="Protein_kinase_ATP_BS"/>
</dbReference>
<dbReference type="EC" id="2.7.1.37" evidence="8"/>
<dbReference type="BRENDA" id="2.7.11.1">
    <property type="organism ID" value="6026"/>
</dbReference>
<dbReference type="GO" id="GO:0004674">
    <property type="term" value="F:protein serine/threonine kinase activity"/>
    <property type="evidence" value="ECO:0007669"/>
    <property type="project" value="TreeGrafter"/>
</dbReference>
<reference evidence="8" key="1">
    <citation type="journal article" date="1998" name="Eur. J. Biochem.">
        <title>Characterisation of two putative protein Ser/Thr kinases from actinomycete Streptomyces granaticolor both endowed with different properties.</title>
        <authorList>
            <person name="Vomastek T."/>
            <person name="Nadvornik R."/>
            <person name="Janecek J."/>
            <person name="Technikova Z."/>
            <person name="Weiser J."/>
            <person name="Branny P."/>
        </authorList>
    </citation>
    <scope>NUCLEOTIDE SEQUENCE</scope>
</reference>
<evidence type="ECO:0000313" key="8">
    <source>
        <dbReference type="EMBL" id="CAA11152.1"/>
    </source>
</evidence>
<protein>
    <submittedName>
        <fullName evidence="8">Ser/Thr protein kinase</fullName>
        <ecNumber evidence="8">2.7.1.37</ecNumber>
    </submittedName>
</protein>
<evidence type="ECO:0000256" key="3">
    <source>
        <dbReference type="ARBA" id="ARBA00022777"/>
    </source>
</evidence>
<proteinExistence type="predicted"/>
<dbReference type="InterPro" id="IPR000719">
    <property type="entry name" value="Prot_kinase_dom"/>
</dbReference>
<dbReference type="InterPro" id="IPR015943">
    <property type="entry name" value="WD40/YVTN_repeat-like_dom_sf"/>
</dbReference>
<evidence type="ECO:0000259" key="7">
    <source>
        <dbReference type="PROSITE" id="PS50011"/>
    </source>
</evidence>
<feature type="region of interest" description="Disordered" evidence="6">
    <location>
        <begin position="367"/>
        <end position="391"/>
    </location>
</feature>
<accession>O54229</accession>
<dbReference type="EMBL" id="AJ223176">
    <property type="protein sequence ID" value="CAA11152.1"/>
    <property type="molecule type" value="Genomic_DNA"/>
</dbReference>
<dbReference type="PANTHER" id="PTHR43289">
    <property type="entry name" value="MITOGEN-ACTIVATED PROTEIN KINASE KINASE KINASE 20-RELATED"/>
    <property type="match status" value="1"/>
</dbReference>
<dbReference type="SMART" id="SM00564">
    <property type="entry name" value="PQQ"/>
    <property type="match status" value="5"/>
</dbReference>
<gene>
    <name evidence="8" type="primary">pkg3</name>
</gene>
<dbReference type="SUPFAM" id="SSF50998">
    <property type="entry name" value="Quinoprotein alcohol dehydrogenase-like"/>
    <property type="match status" value="1"/>
</dbReference>
<dbReference type="Gene3D" id="1.10.510.10">
    <property type="entry name" value="Transferase(Phosphotransferase) domain 1"/>
    <property type="match status" value="1"/>
</dbReference>
<dbReference type="PROSITE" id="PS50011">
    <property type="entry name" value="PROTEIN_KINASE_DOM"/>
    <property type="match status" value="1"/>
</dbReference>
<dbReference type="PROSITE" id="PS00108">
    <property type="entry name" value="PROTEIN_KINASE_ST"/>
    <property type="match status" value="1"/>
</dbReference>
<evidence type="ECO:0000256" key="6">
    <source>
        <dbReference type="SAM" id="MobiDB-lite"/>
    </source>
</evidence>
<evidence type="ECO:0000256" key="4">
    <source>
        <dbReference type="ARBA" id="ARBA00022840"/>
    </source>
</evidence>
<evidence type="ECO:0000256" key="5">
    <source>
        <dbReference type="PROSITE-ProRule" id="PRU10141"/>
    </source>
</evidence>
<dbReference type="PROSITE" id="PS00107">
    <property type="entry name" value="PROTEIN_KINASE_ATP"/>
    <property type="match status" value="1"/>
</dbReference>
<keyword evidence="1 8" id="KW-0808">Transferase</keyword>
<dbReference type="InterPro" id="IPR011009">
    <property type="entry name" value="Kinase-like_dom_sf"/>
</dbReference>
<dbReference type="Pfam" id="PF00069">
    <property type="entry name" value="Pkinase"/>
    <property type="match status" value="1"/>
</dbReference>
<evidence type="ECO:0000256" key="2">
    <source>
        <dbReference type="ARBA" id="ARBA00022741"/>
    </source>
</evidence>
<dbReference type="AlphaFoldDB" id="O54229"/>
<name>O54229_STRGT</name>
<dbReference type="CDD" id="cd14014">
    <property type="entry name" value="STKc_PknB_like"/>
    <property type="match status" value="1"/>
</dbReference>
<dbReference type="SMART" id="SM00220">
    <property type="entry name" value="S_TKc"/>
    <property type="match status" value="1"/>
</dbReference>
<evidence type="ECO:0000256" key="1">
    <source>
        <dbReference type="ARBA" id="ARBA00022679"/>
    </source>
</evidence>
<feature type="domain" description="Protein kinase" evidence="7">
    <location>
        <begin position="18"/>
        <end position="274"/>
    </location>
</feature>
<dbReference type="InterPro" id="IPR011047">
    <property type="entry name" value="Quinoprotein_ADH-like_sf"/>
</dbReference>